<keyword evidence="4" id="KW-0547">Nucleotide-binding</keyword>
<reference evidence="11" key="1">
    <citation type="journal article" date="2013" name="BMC Genomics">
        <title>Unscrambling butterfly oogenesis.</title>
        <authorList>
            <person name="Carter J.M."/>
            <person name="Baker S.C."/>
            <person name="Pink R."/>
            <person name="Carter D.R."/>
            <person name="Collins A."/>
            <person name="Tomlin J."/>
            <person name="Gibbs M."/>
            <person name="Breuker C.J."/>
        </authorList>
    </citation>
    <scope>NUCLEOTIDE SEQUENCE</scope>
    <source>
        <tissue evidence="11">Ovary</tissue>
    </source>
</reference>
<evidence type="ECO:0000313" key="11">
    <source>
        <dbReference type="EMBL" id="JAA88661.1"/>
    </source>
</evidence>
<keyword evidence="9" id="KW-0175">Coiled coil</keyword>
<evidence type="ECO:0000256" key="2">
    <source>
        <dbReference type="ARBA" id="ARBA00012840"/>
    </source>
</evidence>
<evidence type="ECO:0000256" key="6">
    <source>
        <dbReference type="ARBA" id="ARBA00023146"/>
    </source>
</evidence>
<keyword evidence="6 11" id="KW-0030">Aminoacyl-tRNA synthetase</keyword>
<dbReference type="InterPro" id="IPR006195">
    <property type="entry name" value="aa-tRNA-synth_II"/>
</dbReference>
<dbReference type="GO" id="GO:0004828">
    <property type="term" value="F:serine-tRNA ligase activity"/>
    <property type="evidence" value="ECO:0007669"/>
    <property type="project" value="UniProtKB-EC"/>
</dbReference>
<evidence type="ECO:0000256" key="1">
    <source>
        <dbReference type="ARBA" id="ARBA00010728"/>
    </source>
</evidence>
<dbReference type="GO" id="GO:0006434">
    <property type="term" value="P:seryl-tRNA aminoacylation"/>
    <property type="evidence" value="ECO:0007669"/>
    <property type="project" value="InterPro"/>
</dbReference>
<evidence type="ECO:0000256" key="8">
    <source>
        <dbReference type="PIRSR" id="PIRSR001529-1"/>
    </source>
</evidence>
<accession>S4P936</accession>
<evidence type="ECO:0000256" key="9">
    <source>
        <dbReference type="SAM" id="Coils"/>
    </source>
</evidence>
<sequence length="449" mass="51427">MKMMRNLLISKSFLFKIFKRSSALFINGPKATDNFVYVTPHIDFPERIKQKDVLKSELFKRQAQINLHKLEDLWSVYEELKTKKIELERKKVQVSSELGNLLKEGAEGDGIEKLKIQLALLKENIKKLKVPLWSAEEMAVVESLKLPNTLHPLTPDQGRNIIYQYSSLPSNSKNHLEIGKNQNLIHFTKNENYYLQGNAAVFELGAKFYLSKILKQNNFIQFCNTDFTKSLVVEGCGLDHTDPNTTFILHNNEDAEGNSDSRLHLTGAGSMYSFFAYHTKNVLHHKVLPLKYFAIGRQYVPSPTEEDSLFHVSQSSVVEMFIVTKNCTELDAILDDVIVIIKDIYAQLGYHFRLSLVPANQLNMWESLRLSIEMYSGSQKDYVEVGNISLSGDFISKRLMVTYTEEKQTKFPHILSGTILNVPKFLACVLEQSSDFVVPELFRVENWSV</sequence>
<dbReference type="EMBL" id="GAIX01003899">
    <property type="protein sequence ID" value="JAA88661.1"/>
    <property type="molecule type" value="Transcribed_RNA"/>
</dbReference>
<dbReference type="InterPro" id="IPR010978">
    <property type="entry name" value="tRNA-bd_arm"/>
</dbReference>
<dbReference type="AlphaFoldDB" id="S4P936"/>
<reference evidence="11" key="2">
    <citation type="submission" date="2013-05" db="EMBL/GenBank/DDBJ databases">
        <authorList>
            <person name="Carter J.-M."/>
            <person name="Baker S.C."/>
            <person name="Pink R."/>
            <person name="Carter D.R.F."/>
            <person name="Collins A."/>
            <person name="Tomlin J."/>
            <person name="Gibbs M."/>
            <person name="Breuker C.J."/>
        </authorList>
    </citation>
    <scope>NUCLEOTIDE SEQUENCE</scope>
    <source>
        <tissue evidence="11">Ovary</tissue>
    </source>
</reference>
<evidence type="ECO:0000256" key="3">
    <source>
        <dbReference type="ARBA" id="ARBA00022598"/>
    </source>
</evidence>
<dbReference type="GO" id="GO:0005524">
    <property type="term" value="F:ATP binding"/>
    <property type="evidence" value="ECO:0007669"/>
    <property type="project" value="UniProtKB-KW"/>
</dbReference>
<feature type="coiled-coil region" evidence="9">
    <location>
        <begin position="77"/>
        <end position="104"/>
    </location>
</feature>
<dbReference type="Gene3D" id="3.30.930.10">
    <property type="entry name" value="Bira Bifunctional Protein, Domain 2"/>
    <property type="match status" value="1"/>
</dbReference>
<dbReference type="InterPro" id="IPR002317">
    <property type="entry name" value="Ser-tRNA-ligase_type_1"/>
</dbReference>
<feature type="site" description="Important for serine binding" evidence="8">
    <location>
        <position position="418"/>
    </location>
</feature>
<keyword evidence="5" id="KW-0067">ATP-binding</keyword>
<dbReference type="PIRSF" id="PIRSF001529">
    <property type="entry name" value="Ser-tRNA-synth_IIa"/>
    <property type="match status" value="1"/>
</dbReference>
<evidence type="ECO:0000256" key="5">
    <source>
        <dbReference type="ARBA" id="ARBA00022840"/>
    </source>
</evidence>
<dbReference type="PANTHER" id="PTHR11778">
    <property type="entry name" value="SERYL-TRNA SYNTHETASE"/>
    <property type="match status" value="1"/>
</dbReference>
<name>S4P936_9NEOP</name>
<dbReference type="SUPFAM" id="SSF46589">
    <property type="entry name" value="tRNA-binding arm"/>
    <property type="match status" value="1"/>
</dbReference>
<proteinExistence type="inferred from homology"/>
<comment type="similarity">
    <text evidence="1">Belongs to the class-II aminoacyl-tRNA synthetase family. Type-1 seryl-tRNA synthetase subfamily.</text>
</comment>
<dbReference type="SUPFAM" id="SSF55681">
    <property type="entry name" value="Class II aaRS and biotin synthetases"/>
    <property type="match status" value="1"/>
</dbReference>
<dbReference type="EC" id="6.1.1.11" evidence="2"/>
<dbReference type="InterPro" id="IPR045864">
    <property type="entry name" value="aa-tRNA-synth_II/BPL/LPL"/>
</dbReference>
<organism evidence="11">
    <name type="scientific">Pararge aegeria</name>
    <name type="common">speckled wood butterfly</name>
    <dbReference type="NCBI Taxonomy" id="116150"/>
    <lineage>
        <taxon>Eukaryota</taxon>
        <taxon>Metazoa</taxon>
        <taxon>Ecdysozoa</taxon>
        <taxon>Arthropoda</taxon>
        <taxon>Hexapoda</taxon>
        <taxon>Insecta</taxon>
        <taxon>Pterygota</taxon>
        <taxon>Neoptera</taxon>
        <taxon>Endopterygota</taxon>
        <taxon>Lepidoptera</taxon>
        <taxon>Glossata</taxon>
        <taxon>Ditrysia</taxon>
        <taxon>Papilionoidea</taxon>
        <taxon>Nymphalidae</taxon>
        <taxon>Satyrinae</taxon>
        <taxon>Satyrini</taxon>
        <taxon>Parargina</taxon>
        <taxon>Pararge</taxon>
    </lineage>
</organism>
<dbReference type="InterPro" id="IPR002314">
    <property type="entry name" value="aa-tRNA-synt_IIb"/>
</dbReference>
<evidence type="ECO:0000259" key="10">
    <source>
        <dbReference type="PROSITE" id="PS50862"/>
    </source>
</evidence>
<keyword evidence="3" id="KW-0436">Ligase</keyword>
<feature type="domain" description="Aminoacyl-transfer RNA synthetases class-II family profile" evidence="10">
    <location>
        <begin position="210"/>
        <end position="439"/>
    </location>
</feature>
<evidence type="ECO:0000256" key="7">
    <source>
        <dbReference type="ARBA" id="ARBA00031113"/>
    </source>
</evidence>
<feature type="binding site" evidence="8">
    <location>
        <position position="319"/>
    </location>
    <ligand>
        <name>L-serine</name>
        <dbReference type="ChEBI" id="CHEBI:33384"/>
    </ligand>
</feature>
<evidence type="ECO:0000256" key="4">
    <source>
        <dbReference type="ARBA" id="ARBA00022741"/>
    </source>
</evidence>
<feature type="binding site" evidence="8">
    <location>
        <position position="297"/>
    </location>
    <ligand>
        <name>L-serine</name>
        <dbReference type="ChEBI" id="CHEBI:33384"/>
    </ligand>
</feature>
<dbReference type="Pfam" id="PF00587">
    <property type="entry name" value="tRNA-synt_2b"/>
    <property type="match status" value="1"/>
</dbReference>
<protein>
    <recommendedName>
        <fullName evidence="2">serine--tRNA ligase</fullName>
        <ecNumber evidence="2">6.1.1.11</ecNumber>
    </recommendedName>
    <alternativeName>
        <fullName evidence="7">Seryl-tRNA synthetase</fullName>
    </alternativeName>
</protein>
<dbReference type="PROSITE" id="PS50862">
    <property type="entry name" value="AA_TRNA_LIGASE_II"/>
    <property type="match status" value="1"/>
</dbReference>